<dbReference type="InterPro" id="IPR050833">
    <property type="entry name" value="Poly_Biosynth_Transport"/>
</dbReference>
<evidence type="ECO:0000256" key="3">
    <source>
        <dbReference type="ARBA" id="ARBA00022692"/>
    </source>
</evidence>
<accession>A0A6G7KB22</accession>
<dbReference type="KEGG" id="jar:G7057_08390"/>
<evidence type="ECO:0000256" key="1">
    <source>
        <dbReference type="ARBA" id="ARBA00004651"/>
    </source>
</evidence>
<dbReference type="Proteomes" id="UP000501451">
    <property type="component" value="Chromosome"/>
</dbReference>
<feature type="transmembrane region" description="Helical" evidence="6">
    <location>
        <begin position="245"/>
        <end position="270"/>
    </location>
</feature>
<organism evidence="7 8">
    <name type="scientific">Jeotgalibaca arthritidis</name>
    <dbReference type="NCBI Taxonomy" id="1868794"/>
    <lineage>
        <taxon>Bacteria</taxon>
        <taxon>Bacillati</taxon>
        <taxon>Bacillota</taxon>
        <taxon>Bacilli</taxon>
        <taxon>Lactobacillales</taxon>
        <taxon>Carnobacteriaceae</taxon>
        <taxon>Jeotgalibaca</taxon>
    </lineage>
</organism>
<dbReference type="PANTHER" id="PTHR30250">
    <property type="entry name" value="PST FAMILY PREDICTED COLANIC ACID TRANSPORTER"/>
    <property type="match status" value="1"/>
</dbReference>
<feature type="transmembrane region" description="Helical" evidence="6">
    <location>
        <begin position="375"/>
        <end position="394"/>
    </location>
</feature>
<evidence type="ECO:0000256" key="2">
    <source>
        <dbReference type="ARBA" id="ARBA00022475"/>
    </source>
</evidence>
<keyword evidence="3 6" id="KW-0812">Transmembrane</keyword>
<feature type="transmembrane region" description="Helical" evidence="6">
    <location>
        <begin position="84"/>
        <end position="102"/>
    </location>
</feature>
<evidence type="ECO:0000256" key="5">
    <source>
        <dbReference type="ARBA" id="ARBA00023136"/>
    </source>
</evidence>
<proteinExistence type="predicted"/>
<evidence type="ECO:0000313" key="7">
    <source>
        <dbReference type="EMBL" id="QII82450.1"/>
    </source>
</evidence>
<dbReference type="RefSeq" id="WP_166162729.1">
    <property type="nucleotide sequence ID" value="NZ_CP049740.1"/>
</dbReference>
<keyword evidence="8" id="KW-1185">Reference proteome</keyword>
<sequence>METLKSIFRVASANIFSLGSSFILGFILPIYISTFDYGKYKEFTLYLTFIYIFNIGFNDGIYIKYGGSNKFDLNLSELNSEVKFIKTFQTVMFVAVLAFALLKQDIVLLYFSIATFLMNLIQFHKNLLQAIGEFKDYSKLNMYNTIFNVLMMIIAIFLVSRNDYSVYIFAHVFALLLAYIFYEINFRKTFNFKKEKVRKLSAEDIYHLFKVGIVILLSNMIVTFIANIGSWFVNFGFSTEEFAQYSFSTSLLNIILLVVNAISLVFYNLIAKKEDQEMLINLKKILLLIGCFGGLGFFVFSFIITNYISKYVPALAILSITFISIPYIMESNVIFNNIYKTRNNKKQYLKDMLVFLAIAITLIAITSSISSKMEHIAMATTLSYLIWYFIVTNFKYRYLRDGIKESIFILSHIIIFYICANLLSLPIGFISYFLYVCVILLLYKKELSEMVSKYMRQA</sequence>
<evidence type="ECO:0000313" key="8">
    <source>
        <dbReference type="Proteomes" id="UP000501451"/>
    </source>
</evidence>
<evidence type="ECO:0000256" key="4">
    <source>
        <dbReference type="ARBA" id="ARBA00022989"/>
    </source>
</evidence>
<name>A0A6G7KB22_9LACT</name>
<gene>
    <name evidence="7" type="ORF">G7057_08390</name>
</gene>
<feature type="transmembrane region" description="Helical" evidence="6">
    <location>
        <begin position="348"/>
        <end position="369"/>
    </location>
</feature>
<evidence type="ECO:0000256" key="6">
    <source>
        <dbReference type="SAM" id="Phobius"/>
    </source>
</evidence>
<feature type="transmembrane region" description="Helical" evidence="6">
    <location>
        <begin position="7"/>
        <end position="31"/>
    </location>
</feature>
<keyword evidence="2" id="KW-1003">Cell membrane</keyword>
<feature type="transmembrane region" description="Helical" evidence="6">
    <location>
        <begin position="205"/>
        <end position="233"/>
    </location>
</feature>
<reference evidence="7 8" key="1">
    <citation type="journal article" date="2017" name="Int. J. Syst. Evol. Microbiol.">
        <title>Jeotgalibaca porci sp. nov. and Jeotgalibaca arthritidis sp. nov., isolated from pigs, and emended description of the genus Jeotgalibaca.</title>
        <authorList>
            <person name="Zamora L."/>
            <person name="Perez-Sancho M."/>
            <person name="Dominguez L."/>
            <person name="Fernandez-Garayzabal J.F."/>
            <person name="Vela A.I."/>
        </authorList>
    </citation>
    <scope>NUCLEOTIDE SEQUENCE [LARGE SCALE GENOMIC DNA]</scope>
    <source>
        <strain evidence="7 8">CECT 9157</strain>
    </source>
</reference>
<feature type="transmembrane region" description="Helical" evidence="6">
    <location>
        <begin position="140"/>
        <end position="158"/>
    </location>
</feature>
<dbReference type="EMBL" id="CP049740">
    <property type="protein sequence ID" value="QII82450.1"/>
    <property type="molecule type" value="Genomic_DNA"/>
</dbReference>
<protein>
    <submittedName>
        <fullName evidence="7">Polysaccharide biosynthesis protein</fullName>
    </submittedName>
</protein>
<dbReference type="GO" id="GO:0005886">
    <property type="term" value="C:plasma membrane"/>
    <property type="evidence" value="ECO:0007669"/>
    <property type="project" value="UniProtKB-SubCell"/>
</dbReference>
<feature type="transmembrane region" description="Helical" evidence="6">
    <location>
        <begin position="108"/>
        <end position="128"/>
    </location>
</feature>
<comment type="subcellular location">
    <subcellularLocation>
        <location evidence="1">Cell membrane</location>
        <topology evidence="1">Multi-pass membrane protein</topology>
    </subcellularLocation>
</comment>
<keyword evidence="5 6" id="KW-0472">Membrane</keyword>
<dbReference type="AlphaFoldDB" id="A0A6G7KB22"/>
<feature type="transmembrane region" description="Helical" evidence="6">
    <location>
        <begin position="164"/>
        <end position="184"/>
    </location>
</feature>
<keyword evidence="4 6" id="KW-1133">Transmembrane helix</keyword>
<feature type="transmembrane region" description="Helical" evidence="6">
    <location>
        <begin position="43"/>
        <end position="63"/>
    </location>
</feature>
<feature type="transmembrane region" description="Helical" evidence="6">
    <location>
        <begin position="285"/>
        <end position="305"/>
    </location>
</feature>
<feature type="transmembrane region" description="Helical" evidence="6">
    <location>
        <begin position="311"/>
        <end position="328"/>
    </location>
</feature>
<dbReference type="PANTHER" id="PTHR30250:SF11">
    <property type="entry name" value="O-ANTIGEN TRANSPORTER-RELATED"/>
    <property type="match status" value="1"/>
</dbReference>